<dbReference type="GO" id="GO:0004190">
    <property type="term" value="F:aspartic-type endopeptidase activity"/>
    <property type="evidence" value="ECO:0007669"/>
    <property type="project" value="InterPro"/>
</dbReference>
<dbReference type="Gene3D" id="1.20.120.1220">
    <property type="match status" value="1"/>
</dbReference>
<keyword evidence="1" id="KW-0812">Transmembrane</keyword>
<dbReference type="InterPro" id="IPR000045">
    <property type="entry name" value="Prepilin_IV_endopep_pep"/>
</dbReference>
<evidence type="ECO:0000256" key="1">
    <source>
        <dbReference type="SAM" id="Phobius"/>
    </source>
</evidence>
<feature type="transmembrane region" description="Helical" evidence="1">
    <location>
        <begin position="58"/>
        <end position="79"/>
    </location>
</feature>
<reference evidence="3 4" key="1">
    <citation type="submission" date="2019-03" db="EMBL/GenBank/DDBJ databases">
        <title>Genomic Encyclopedia of Archaeal and Bacterial Type Strains, Phase II (KMG-II): from individual species to whole genera.</title>
        <authorList>
            <person name="Goeker M."/>
        </authorList>
    </citation>
    <scope>NUCLEOTIDE SEQUENCE [LARGE SCALE GENOMIC DNA]</scope>
    <source>
        <strain evidence="3 4">DSM 29467</strain>
    </source>
</reference>
<dbReference type="AlphaFoldDB" id="A0A4R7LKK0"/>
<comment type="caution">
    <text evidence="3">The sequence shown here is derived from an EMBL/GenBank/DDBJ whole genome shotgun (WGS) entry which is preliminary data.</text>
</comment>
<dbReference type="Pfam" id="PF01478">
    <property type="entry name" value="Peptidase_A24"/>
    <property type="match status" value="1"/>
</dbReference>
<keyword evidence="1" id="KW-0472">Membrane</keyword>
<accession>A0A4R7LKK0</accession>
<protein>
    <submittedName>
        <fullName evidence="3">Prepilin peptidase CpaA</fullName>
    </submittedName>
</protein>
<name>A0A4R7LKK0_9RHOB</name>
<evidence type="ECO:0000313" key="4">
    <source>
        <dbReference type="Proteomes" id="UP000294563"/>
    </source>
</evidence>
<dbReference type="EMBL" id="SOBH01000002">
    <property type="protein sequence ID" value="TDT75206.1"/>
    <property type="molecule type" value="Genomic_DNA"/>
</dbReference>
<keyword evidence="4" id="KW-1185">Reference proteome</keyword>
<keyword evidence="1" id="KW-1133">Transmembrane helix</keyword>
<feature type="domain" description="Prepilin type IV endopeptidase peptidase" evidence="2">
    <location>
        <begin position="13"/>
        <end position="108"/>
    </location>
</feature>
<feature type="transmembrane region" description="Helical" evidence="1">
    <location>
        <begin position="99"/>
        <end position="118"/>
    </location>
</feature>
<evidence type="ECO:0000259" key="2">
    <source>
        <dbReference type="Pfam" id="PF01478"/>
    </source>
</evidence>
<proteinExistence type="predicted"/>
<dbReference type="Proteomes" id="UP000294563">
    <property type="component" value="Unassembled WGS sequence"/>
</dbReference>
<feature type="transmembrane region" description="Helical" evidence="1">
    <location>
        <begin position="32"/>
        <end position="51"/>
    </location>
</feature>
<dbReference type="OrthoDB" id="7709484at2"/>
<sequence>MATFALWSLPLATLICMWVAWSDLARMKIPNKAVLALLAVFVVVGLLTLPLEVYLWRYAHFAIILAIGFLMTITGLVGAGDAKFAAAMAPFVAVIDGTFVAAIFAVTTIVAFILHRLARISPLRKLAPNWESWERTRDFPMGLPLAVTLIVYLARTAFL</sequence>
<organism evidence="3 4">
    <name type="scientific">Litoreibacter halocynthiae</name>
    <dbReference type="NCBI Taxonomy" id="1242689"/>
    <lineage>
        <taxon>Bacteria</taxon>
        <taxon>Pseudomonadati</taxon>
        <taxon>Pseudomonadota</taxon>
        <taxon>Alphaproteobacteria</taxon>
        <taxon>Rhodobacterales</taxon>
        <taxon>Roseobacteraceae</taxon>
        <taxon>Litoreibacter</taxon>
    </lineage>
</organism>
<gene>
    <name evidence="3" type="ORF">BDE40_1934</name>
</gene>
<dbReference type="GO" id="GO:0016020">
    <property type="term" value="C:membrane"/>
    <property type="evidence" value="ECO:0007669"/>
    <property type="project" value="InterPro"/>
</dbReference>
<evidence type="ECO:0000313" key="3">
    <source>
        <dbReference type="EMBL" id="TDT75206.1"/>
    </source>
</evidence>